<dbReference type="EMBL" id="QFFJ01000001">
    <property type="protein sequence ID" value="RBL92576.1"/>
    <property type="molecule type" value="Genomic_DNA"/>
</dbReference>
<dbReference type="Pfam" id="PF14321">
    <property type="entry name" value="DUF4382"/>
    <property type="match status" value="1"/>
</dbReference>
<reference evidence="3 4" key="1">
    <citation type="submission" date="2018-05" db="EMBL/GenBank/DDBJ databases">
        <title>Chitinophaga sp. K3CV102501T nov., isolated from isolated from a monsoon evergreen broad-leaved forest soil.</title>
        <authorList>
            <person name="Lv Y."/>
        </authorList>
    </citation>
    <scope>NUCLEOTIDE SEQUENCE [LARGE SCALE GENOMIC DNA]</scope>
    <source>
        <strain evidence="3 4">GDMCC 1.1325</strain>
    </source>
</reference>
<dbReference type="PROSITE" id="PS51257">
    <property type="entry name" value="PROKAR_LIPOPROTEIN"/>
    <property type="match status" value="1"/>
</dbReference>
<keyword evidence="4" id="KW-1185">Reference proteome</keyword>
<dbReference type="OrthoDB" id="2111471at2"/>
<protein>
    <recommendedName>
        <fullName evidence="2">DUF4382 domain-containing protein</fullName>
    </recommendedName>
</protein>
<comment type="caution">
    <text evidence="3">The sequence shown here is derived from an EMBL/GenBank/DDBJ whole genome shotgun (WGS) entry which is preliminary data.</text>
</comment>
<dbReference type="Gene3D" id="2.60.40.1120">
    <property type="entry name" value="Carboxypeptidase-like, regulatory domain"/>
    <property type="match status" value="1"/>
</dbReference>
<proteinExistence type="predicted"/>
<feature type="chain" id="PRO_5016721436" description="DUF4382 domain-containing protein" evidence="1">
    <location>
        <begin position="25"/>
        <end position="262"/>
    </location>
</feature>
<feature type="domain" description="DUF4382" evidence="2">
    <location>
        <begin position="33"/>
        <end position="171"/>
    </location>
</feature>
<sequence>MKNQIRAFLVAMPALALLFSACNKNDSGGNGNAKLTVYLTDAPANYDAVNIDVQDVLVNASAGDNGWQSIHLLRPGVYNLLNFRNGIDTVLASSGLPAGKISQIRLVLGSKNSVVVNGAAYPLETPSAQQSGLKLNVQATLTAGVEYRLWIDFDANRSVVTTGNGKYILKPVIRTYTQATSGSIKGIVLPAIHINSVFAIQNTDTIATAKPDPLTGAFLLTGLNAGAYNVAFAGDGLVKDTIVASVNVSIGQVTSIAPITLK</sequence>
<dbReference type="Proteomes" id="UP000253410">
    <property type="component" value="Unassembled WGS sequence"/>
</dbReference>
<accession>A0A365Y1T8</accession>
<dbReference type="AlphaFoldDB" id="A0A365Y1T8"/>
<evidence type="ECO:0000313" key="4">
    <source>
        <dbReference type="Proteomes" id="UP000253410"/>
    </source>
</evidence>
<feature type="signal peptide" evidence="1">
    <location>
        <begin position="1"/>
        <end position="24"/>
    </location>
</feature>
<evidence type="ECO:0000313" key="3">
    <source>
        <dbReference type="EMBL" id="RBL92576.1"/>
    </source>
</evidence>
<gene>
    <name evidence="3" type="ORF">DF182_08330</name>
</gene>
<evidence type="ECO:0000256" key="1">
    <source>
        <dbReference type="SAM" id="SignalP"/>
    </source>
</evidence>
<dbReference type="InterPro" id="IPR025491">
    <property type="entry name" value="DUF4382"/>
</dbReference>
<organism evidence="3 4">
    <name type="scientific">Chitinophaga flava</name>
    <dbReference type="NCBI Taxonomy" id="2259036"/>
    <lineage>
        <taxon>Bacteria</taxon>
        <taxon>Pseudomonadati</taxon>
        <taxon>Bacteroidota</taxon>
        <taxon>Chitinophagia</taxon>
        <taxon>Chitinophagales</taxon>
        <taxon>Chitinophagaceae</taxon>
        <taxon>Chitinophaga</taxon>
    </lineage>
</organism>
<dbReference type="RefSeq" id="WP_113615178.1">
    <property type="nucleotide sequence ID" value="NZ_QFFJ01000001.1"/>
</dbReference>
<evidence type="ECO:0000259" key="2">
    <source>
        <dbReference type="Pfam" id="PF14321"/>
    </source>
</evidence>
<keyword evidence="1" id="KW-0732">Signal</keyword>
<name>A0A365Y1T8_9BACT</name>